<dbReference type="Gene3D" id="3.10.20.590">
    <property type="match status" value="1"/>
</dbReference>
<dbReference type="InterPro" id="IPR009008">
    <property type="entry name" value="Val/Leu/Ile-tRNA-synth_edit"/>
</dbReference>
<evidence type="ECO:0000256" key="2">
    <source>
        <dbReference type="ARBA" id="ARBA00022490"/>
    </source>
</evidence>
<accession>A0A1G2T3J6</accession>
<evidence type="ECO:0000256" key="3">
    <source>
        <dbReference type="ARBA" id="ARBA00022598"/>
    </source>
</evidence>
<keyword evidence="5 9" id="KW-0067">ATP-binding</keyword>
<comment type="similarity">
    <text evidence="1 9">Belongs to the class-I aminoacyl-tRNA synthetase family.</text>
</comment>
<dbReference type="FunFam" id="3.40.50.620:FF:000056">
    <property type="entry name" value="Leucine--tRNA ligase"/>
    <property type="match status" value="1"/>
</dbReference>
<dbReference type="InterPro" id="IPR009080">
    <property type="entry name" value="tRNAsynth_Ia_anticodon-bd"/>
</dbReference>
<dbReference type="CDD" id="cd07958">
    <property type="entry name" value="Anticodon_Ia_Leu_BEm"/>
    <property type="match status" value="1"/>
</dbReference>
<proteinExistence type="inferred from homology"/>
<dbReference type="Gene3D" id="1.10.730.10">
    <property type="entry name" value="Isoleucyl-tRNA Synthetase, Domain 1"/>
    <property type="match status" value="1"/>
</dbReference>
<dbReference type="Gene3D" id="3.40.50.620">
    <property type="entry name" value="HUPs"/>
    <property type="match status" value="2"/>
</dbReference>
<dbReference type="InterPro" id="IPR025709">
    <property type="entry name" value="Leu_tRNA-synth_edit"/>
</dbReference>
<dbReference type="EMBL" id="MHVJ01000013">
    <property type="protein sequence ID" value="OHA91389.1"/>
    <property type="molecule type" value="Genomic_DNA"/>
</dbReference>
<evidence type="ECO:0000256" key="9">
    <source>
        <dbReference type="HAMAP-Rule" id="MF_00049"/>
    </source>
</evidence>
<dbReference type="Proteomes" id="UP000178612">
    <property type="component" value="Unassembled WGS sequence"/>
</dbReference>
<evidence type="ECO:0000256" key="1">
    <source>
        <dbReference type="ARBA" id="ARBA00005594"/>
    </source>
</evidence>
<keyword evidence="2 9" id="KW-0963">Cytoplasm</keyword>
<evidence type="ECO:0000256" key="8">
    <source>
        <dbReference type="ARBA" id="ARBA00047469"/>
    </source>
</evidence>
<dbReference type="GO" id="GO:0002161">
    <property type="term" value="F:aminoacyl-tRNA deacylase activity"/>
    <property type="evidence" value="ECO:0007669"/>
    <property type="project" value="InterPro"/>
</dbReference>
<evidence type="ECO:0000259" key="12">
    <source>
        <dbReference type="Pfam" id="PF08264"/>
    </source>
</evidence>
<reference evidence="14 15" key="1">
    <citation type="journal article" date="2016" name="Nat. Commun.">
        <title>Thousands of microbial genomes shed light on interconnected biogeochemical processes in an aquifer system.</title>
        <authorList>
            <person name="Anantharaman K."/>
            <person name="Brown C.T."/>
            <person name="Hug L.A."/>
            <person name="Sharon I."/>
            <person name="Castelle C.J."/>
            <person name="Probst A.J."/>
            <person name="Thomas B.C."/>
            <person name="Singh A."/>
            <person name="Wilkins M.J."/>
            <person name="Karaoz U."/>
            <person name="Brodie E.L."/>
            <person name="Williams K.H."/>
            <person name="Hubbard S.S."/>
            <person name="Banfield J.F."/>
        </authorList>
    </citation>
    <scope>NUCLEOTIDE SEQUENCE [LARGE SCALE GENOMIC DNA]</scope>
</reference>
<feature type="domain" description="Leucyl-tRNA synthetase editing" evidence="13">
    <location>
        <begin position="258"/>
        <end position="316"/>
    </location>
</feature>
<dbReference type="EC" id="6.1.1.4" evidence="9"/>
<dbReference type="Pfam" id="PF13603">
    <property type="entry name" value="tRNA-synt_1_2"/>
    <property type="match status" value="1"/>
</dbReference>
<keyword evidence="3 9" id="KW-0436">Ligase</keyword>
<dbReference type="GO" id="GO:0005524">
    <property type="term" value="F:ATP binding"/>
    <property type="evidence" value="ECO:0007669"/>
    <property type="project" value="UniProtKB-UniRule"/>
</dbReference>
<feature type="compositionally biased region" description="Low complexity" evidence="10">
    <location>
        <begin position="558"/>
        <end position="573"/>
    </location>
</feature>
<dbReference type="GO" id="GO:0005737">
    <property type="term" value="C:cytoplasm"/>
    <property type="evidence" value="ECO:0007669"/>
    <property type="project" value="UniProtKB-SubCell"/>
</dbReference>
<dbReference type="Pfam" id="PF00133">
    <property type="entry name" value="tRNA-synt_1"/>
    <property type="match status" value="2"/>
</dbReference>
<dbReference type="InterPro" id="IPR002302">
    <property type="entry name" value="Leu-tRNA-ligase"/>
</dbReference>
<dbReference type="GO" id="GO:0006429">
    <property type="term" value="P:leucyl-tRNA aminoacylation"/>
    <property type="evidence" value="ECO:0007669"/>
    <property type="project" value="UniProtKB-UniRule"/>
</dbReference>
<comment type="caution">
    <text evidence="9">Lacks conserved residue(s) required for the propagation of feature annotation.</text>
</comment>
<comment type="caution">
    <text evidence="14">The sequence shown here is derived from an EMBL/GenBank/DDBJ whole genome shotgun (WGS) entry which is preliminary data.</text>
</comment>
<evidence type="ECO:0000256" key="4">
    <source>
        <dbReference type="ARBA" id="ARBA00022741"/>
    </source>
</evidence>
<dbReference type="HAMAP" id="MF_00049_B">
    <property type="entry name" value="Leu_tRNA_synth_B"/>
    <property type="match status" value="1"/>
</dbReference>
<dbReference type="AlphaFoldDB" id="A0A1G2T3J6"/>
<evidence type="ECO:0000259" key="13">
    <source>
        <dbReference type="Pfam" id="PF13603"/>
    </source>
</evidence>
<dbReference type="CDD" id="cd00812">
    <property type="entry name" value="LeuRS_core"/>
    <property type="match status" value="1"/>
</dbReference>
<dbReference type="PANTHER" id="PTHR43740:SF2">
    <property type="entry name" value="LEUCINE--TRNA LIGASE, MITOCHONDRIAL"/>
    <property type="match status" value="1"/>
</dbReference>
<dbReference type="GO" id="GO:0004823">
    <property type="term" value="F:leucine-tRNA ligase activity"/>
    <property type="evidence" value="ECO:0007669"/>
    <property type="project" value="UniProtKB-UniRule"/>
</dbReference>
<organism evidence="14 15">
    <name type="scientific">Candidatus Zambryskibacteria bacterium RIFCSPHIGHO2_01_FULL_49_18</name>
    <dbReference type="NCBI Taxonomy" id="1802740"/>
    <lineage>
        <taxon>Bacteria</taxon>
        <taxon>Candidatus Zambryskiibacteriota</taxon>
    </lineage>
</organism>
<evidence type="ECO:0000256" key="7">
    <source>
        <dbReference type="ARBA" id="ARBA00023146"/>
    </source>
</evidence>
<feature type="domain" description="Methionyl/Valyl/Leucyl/Isoleucyl-tRNA synthetase anticodon-binding" evidence="12">
    <location>
        <begin position="583"/>
        <end position="689"/>
    </location>
</feature>
<feature type="region of interest" description="Disordered" evidence="10">
    <location>
        <begin position="558"/>
        <end position="581"/>
    </location>
</feature>
<dbReference type="Pfam" id="PF08264">
    <property type="entry name" value="Anticodon_1"/>
    <property type="match status" value="1"/>
</dbReference>
<keyword evidence="6 9" id="KW-0648">Protein biosynthesis</keyword>
<evidence type="ECO:0000256" key="6">
    <source>
        <dbReference type="ARBA" id="ARBA00022917"/>
    </source>
</evidence>
<gene>
    <name evidence="9" type="primary">leuS</name>
    <name evidence="14" type="ORF">A2758_02940</name>
</gene>
<dbReference type="FunFam" id="3.40.50.620:FF:000077">
    <property type="entry name" value="Leucine--tRNA ligase"/>
    <property type="match status" value="1"/>
</dbReference>
<dbReference type="InterPro" id="IPR014729">
    <property type="entry name" value="Rossmann-like_a/b/a_fold"/>
</dbReference>
<evidence type="ECO:0000256" key="10">
    <source>
        <dbReference type="SAM" id="MobiDB-lite"/>
    </source>
</evidence>
<dbReference type="InterPro" id="IPR002300">
    <property type="entry name" value="aa-tRNA-synth_Ia"/>
</dbReference>
<dbReference type="SUPFAM" id="SSF50677">
    <property type="entry name" value="ValRS/IleRS/LeuRS editing domain"/>
    <property type="match status" value="1"/>
</dbReference>
<keyword evidence="4 9" id="KW-0547">Nucleotide-binding</keyword>
<name>A0A1G2T3J6_9BACT</name>
<protein>
    <recommendedName>
        <fullName evidence="9">Leucine--tRNA ligase</fullName>
        <ecNumber evidence="9">6.1.1.4</ecNumber>
    </recommendedName>
    <alternativeName>
        <fullName evidence="9">Leucyl-tRNA synthetase</fullName>
        <shortName evidence="9">LeuRS</shortName>
    </alternativeName>
</protein>
<dbReference type="PANTHER" id="PTHR43740">
    <property type="entry name" value="LEUCYL-TRNA SYNTHETASE"/>
    <property type="match status" value="1"/>
</dbReference>
<dbReference type="SUPFAM" id="SSF47323">
    <property type="entry name" value="Anticodon-binding domain of a subclass of class I aminoacyl-tRNA synthetases"/>
    <property type="match status" value="1"/>
</dbReference>
<dbReference type="FunFam" id="1.10.730.10:FF:000011">
    <property type="entry name" value="Leucine--tRNA ligase chloroplastic/mitochondrial"/>
    <property type="match status" value="1"/>
</dbReference>
<evidence type="ECO:0000313" key="15">
    <source>
        <dbReference type="Proteomes" id="UP000178612"/>
    </source>
</evidence>
<keyword evidence="7 9" id="KW-0030">Aminoacyl-tRNA synthetase</keyword>
<dbReference type="PRINTS" id="PR00985">
    <property type="entry name" value="TRNASYNTHLEU"/>
</dbReference>
<dbReference type="FunFam" id="3.10.20.590:FF:000001">
    <property type="entry name" value="Leucine--tRNA ligase"/>
    <property type="match status" value="1"/>
</dbReference>
<dbReference type="SUPFAM" id="SSF52374">
    <property type="entry name" value="Nucleotidylyl transferase"/>
    <property type="match status" value="1"/>
</dbReference>
<dbReference type="InterPro" id="IPR013155">
    <property type="entry name" value="M/V/L/I-tRNA-synth_anticd-bd"/>
</dbReference>
<evidence type="ECO:0000259" key="11">
    <source>
        <dbReference type="Pfam" id="PF00133"/>
    </source>
</evidence>
<feature type="domain" description="Aminoacyl-tRNA synthetase class Ia" evidence="11">
    <location>
        <begin position="13"/>
        <end position="224"/>
    </location>
</feature>
<evidence type="ECO:0000313" key="14">
    <source>
        <dbReference type="EMBL" id="OHA91389.1"/>
    </source>
</evidence>
<comment type="catalytic activity">
    <reaction evidence="8 9">
        <text>tRNA(Leu) + L-leucine + ATP = L-leucyl-tRNA(Leu) + AMP + diphosphate</text>
        <dbReference type="Rhea" id="RHEA:11688"/>
        <dbReference type="Rhea" id="RHEA-COMP:9613"/>
        <dbReference type="Rhea" id="RHEA-COMP:9622"/>
        <dbReference type="ChEBI" id="CHEBI:30616"/>
        <dbReference type="ChEBI" id="CHEBI:33019"/>
        <dbReference type="ChEBI" id="CHEBI:57427"/>
        <dbReference type="ChEBI" id="CHEBI:78442"/>
        <dbReference type="ChEBI" id="CHEBI:78494"/>
        <dbReference type="ChEBI" id="CHEBI:456215"/>
        <dbReference type="EC" id="6.1.1.4"/>
    </reaction>
</comment>
<feature type="domain" description="Aminoacyl-tRNA synthetase class Ia" evidence="11">
    <location>
        <begin position="335"/>
        <end position="523"/>
    </location>
</feature>
<evidence type="ECO:0000256" key="5">
    <source>
        <dbReference type="ARBA" id="ARBA00022840"/>
    </source>
</evidence>
<sequence length="732" mass="84610">MSKEYDPKDIEQKWQKEWEKSGIYKTGESAGKPKFYILDMFPYVSGEGIHVGHPKGYIATDIVSRMKRMQGYNVLHPMGFDSFGLPAENYAIKTKTNPVIAVAKNIERYKKQLEMFGFDYDWDREVITSDPNFYKWTQWIFLKLLEKELAYESSEPVNWCPVDKTVLANEDVENGKCERCGAEVELRPIRQWVLRITDYADRLLEDLEELDWPESIKEQQRNWIGRSEGAIIKFDDIEVFTTRPDTIFGATFLVKAGKEDKFTDEYVTNPATKEKIPVWEAQYVMADYGTGAIMGVPADDERDKVFAEKHGLSIVENYQKAGFEDFGKKVTKYKLRDWVFSRQRYWGEPIPVVHDGNKVIPLTEDDLPLVLPLVEFYEPTGTEESPLANISEWINIKVGDKILRRESNTMPQWAGSSWYYLRYMDPSNNKVLVDKKREEYWNMVDLYVGGAEHATRHLIYARFWHKFLYDIGVVSTKEPFKRLQHVGLIIAEDGRKMSKRWGNIINPDDIIGTFGADSLRIYEMFMGPFDQSVAWNSQSIVGVRRFLEKVWRLEDKISNSTSPQTSSRPSPSSRRGEGGEVLMHSTIKKVSKDIEAMRFNTAVSTLMIFANDLEKREKISQEEYETLLKLLAPFAPHVAEEIWSTLGVDQGSIHLESWPQYDETKLVSETVTIVVQVNGKVRGSFEVPKFVSEKEIQEKARNLPEIEKWLVDKNVEKLIYVPGKLVNLVVSD</sequence>
<feature type="binding site" evidence="9">
    <location>
        <position position="499"/>
    </location>
    <ligand>
        <name>ATP</name>
        <dbReference type="ChEBI" id="CHEBI:30616"/>
    </ligand>
</feature>
<comment type="subcellular location">
    <subcellularLocation>
        <location evidence="9">Cytoplasm</location>
    </subcellularLocation>
</comment>